<keyword evidence="3" id="KW-1133">Transmembrane helix</keyword>
<dbReference type="EMBL" id="CP092365">
    <property type="protein sequence ID" value="ULN53250.1"/>
    <property type="molecule type" value="Genomic_DNA"/>
</dbReference>
<evidence type="ECO:0000313" key="4">
    <source>
        <dbReference type="EMBL" id="ULN53250.1"/>
    </source>
</evidence>
<dbReference type="Proteomes" id="UP001055200">
    <property type="component" value="Chromosome"/>
</dbReference>
<protein>
    <submittedName>
        <fullName evidence="4">Mammalian cell entry protein</fullName>
    </submittedName>
</protein>
<proteinExistence type="predicted"/>
<keyword evidence="5" id="KW-1185">Reference proteome</keyword>
<feature type="transmembrane region" description="Helical" evidence="3">
    <location>
        <begin position="12"/>
        <end position="35"/>
    </location>
</feature>
<dbReference type="RefSeq" id="WP_240171502.1">
    <property type="nucleotide sequence ID" value="NZ_CP092365.1"/>
</dbReference>
<name>A0ABY3U3T6_9MYCO</name>
<sequence>MPVLGVWVRRALTATALVLAAVFVGLGATGGAWYWNDASLRAAQQTRAQLAPMAAEAVPQIFGFDYQTVETSMIEVYPLLTPQFRTDFEKQAHDRIIPEARQRKAVSQVNVVGQGVVDAQRRSGSVLVYLNRTVTDDGKEPIVDGARVQVFYQKIDGRWLIDNIKPV</sequence>
<keyword evidence="2 3" id="KW-0472">Membrane</keyword>
<evidence type="ECO:0000256" key="3">
    <source>
        <dbReference type="SAM" id="Phobius"/>
    </source>
</evidence>
<evidence type="ECO:0000313" key="5">
    <source>
        <dbReference type="Proteomes" id="UP001055200"/>
    </source>
</evidence>
<comment type="subcellular location">
    <subcellularLocation>
        <location evidence="1">Membrane</location>
    </subcellularLocation>
</comment>
<dbReference type="PANTHER" id="PTHR37042:SF4">
    <property type="entry name" value="OUTER MEMBRANE PROTEIN RV1973"/>
    <property type="match status" value="1"/>
</dbReference>
<dbReference type="PANTHER" id="PTHR37042">
    <property type="entry name" value="OUTER MEMBRANE PROTEIN RV1973"/>
    <property type="match status" value="1"/>
</dbReference>
<reference evidence="4" key="1">
    <citation type="submission" date="2022-08" db="EMBL/GenBank/DDBJ databases">
        <title>Complete genome sequence of 14 non-tuberculosis mycobacteria type-strains.</title>
        <authorList>
            <person name="Igarashi Y."/>
            <person name="Osugi A."/>
            <person name="Mitarai S."/>
        </authorList>
    </citation>
    <scope>NUCLEOTIDE SEQUENCE</scope>
    <source>
        <strain evidence="4">DSM 45575</strain>
    </source>
</reference>
<gene>
    <name evidence="4" type="ORF">MIU77_02470</name>
</gene>
<evidence type="ECO:0000256" key="1">
    <source>
        <dbReference type="ARBA" id="ARBA00004370"/>
    </source>
</evidence>
<keyword evidence="3" id="KW-0812">Transmembrane</keyword>
<evidence type="ECO:0000256" key="2">
    <source>
        <dbReference type="ARBA" id="ARBA00023136"/>
    </source>
</evidence>
<accession>A0ABY3U3T6</accession>
<organism evidence="4 5">
    <name type="scientific">Mycolicibacillus parakoreensis</name>
    <dbReference type="NCBI Taxonomy" id="1069221"/>
    <lineage>
        <taxon>Bacteria</taxon>
        <taxon>Bacillati</taxon>
        <taxon>Actinomycetota</taxon>
        <taxon>Actinomycetes</taxon>
        <taxon>Mycobacteriales</taxon>
        <taxon>Mycobacteriaceae</taxon>
        <taxon>Mycolicibacillus</taxon>
    </lineage>
</organism>